<dbReference type="EMBL" id="CP036432">
    <property type="protein sequence ID" value="QDV85973.1"/>
    <property type="molecule type" value="Genomic_DNA"/>
</dbReference>
<organism evidence="1 2">
    <name type="scientific">Stieleria magnilauensis</name>
    <dbReference type="NCBI Taxonomy" id="2527963"/>
    <lineage>
        <taxon>Bacteria</taxon>
        <taxon>Pseudomonadati</taxon>
        <taxon>Planctomycetota</taxon>
        <taxon>Planctomycetia</taxon>
        <taxon>Pirellulales</taxon>
        <taxon>Pirellulaceae</taxon>
        <taxon>Stieleria</taxon>
    </lineage>
</organism>
<sequence length="80" mass="9214">MFQLPVRGGQVWRDFARSVYHARTDAELLALDPFNQTIAHTHKKTAEARAMYESHKRMIEGLRQASLPVVRAARKLPTNR</sequence>
<accession>A0ABX5XVB2</accession>
<evidence type="ECO:0000313" key="2">
    <source>
        <dbReference type="Proteomes" id="UP000318081"/>
    </source>
</evidence>
<evidence type="ECO:0000313" key="1">
    <source>
        <dbReference type="EMBL" id="QDV85973.1"/>
    </source>
</evidence>
<protein>
    <submittedName>
        <fullName evidence="1">Uncharacterized protein</fullName>
    </submittedName>
</protein>
<reference evidence="1 2" key="1">
    <citation type="submission" date="2019-02" db="EMBL/GenBank/DDBJ databases">
        <title>Deep-cultivation of Planctomycetes and their phenomic and genomic characterization uncovers novel biology.</title>
        <authorList>
            <person name="Wiegand S."/>
            <person name="Jogler M."/>
            <person name="Boedeker C."/>
            <person name="Pinto D."/>
            <person name="Vollmers J."/>
            <person name="Rivas-Marin E."/>
            <person name="Kohn T."/>
            <person name="Peeters S.H."/>
            <person name="Heuer A."/>
            <person name="Rast P."/>
            <person name="Oberbeckmann S."/>
            <person name="Bunk B."/>
            <person name="Jeske O."/>
            <person name="Meyerdierks A."/>
            <person name="Storesund J.E."/>
            <person name="Kallscheuer N."/>
            <person name="Luecker S."/>
            <person name="Lage O.M."/>
            <person name="Pohl T."/>
            <person name="Merkel B.J."/>
            <person name="Hornburger P."/>
            <person name="Mueller R.-W."/>
            <person name="Bruemmer F."/>
            <person name="Labrenz M."/>
            <person name="Spormann A.M."/>
            <person name="Op den Camp H."/>
            <person name="Overmann J."/>
            <person name="Amann R."/>
            <person name="Jetten M.S.M."/>
            <person name="Mascher T."/>
            <person name="Medema M.H."/>
            <person name="Devos D.P."/>
            <person name="Kaster A.-K."/>
            <person name="Ovreas L."/>
            <person name="Rohde M."/>
            <person name="Galperin M.Y."/>
            <person name="Jogler C."/>
        </authorList>
    </citation>
    <scope>NUCLEOTIDE SEQUENCE [LARGE SCALE GENOMIC DNA]</scope>
    <source>
        <strain evidence="1 2">TBK1r</strain>
    </source>
</reference>
<dbReference type="RefSeq" id="WP_145216431.1">
    <property type="nucleotide sequence ID" value="NZ_CP036432.1"/>
</dbReference>
<name>A0ABX5XVB2_9BACT</name>
<proteinExistence type="predicted"/>
<keyword evidence="2" id="KW-1185">Reference proteome</keyword>
<dbReference type="Proteomes" id="UP000318081">
    <property type="component" value="Chromosome"/>
</dbReference>
<gene>
    <name evidence="1" type="ORF">TBK1r_49900</name>
</gene>